<gene>
    <name evidence="2" type="ORF">GCM10022224_103510</name>
</gene>
<sequence length="153" mass="17014">MRPVYRWDCPFPDIPLLRRAARFRGVGRAAHLHIVREAWHVEWAQLPLVQLGALGVLLGVIWLIFSGRLVPSSLVPRSTLDDVRADRDARVAEAAADAEEWRQLYVAECEAHELTRRAHAEEIRAALLASTEGAQVAAALLEEIRTKQIGAGP</sequence>
<feature type="transmembrane region" description="Helical" evidence="1">
    <location>
        <begin position="48"/>
        <end position="70"/>
    </location>
</feature>
<keyword evidence="1" id="KW-0472">Membrane</keyword>
<name>A0ABP7EM57_9ACTN</name>
<reference evidence="3" key="1">
    <citation type="journal article" date="2019" name="Int. J. Syst. Evol. Microbiol.">
        <title>The Global Catalogue of Microorganisms (GCM) 10K type strain sequencing project: providing services to taxonomists for standard genome sequencing and annotation.</title>
        <authorList>
            <consortium name="The Broad Institute Genomics Platform"/>
            <consortium name="The Broad Institute Genome Sequencing Center for Infectious Disease"/>
            <person name="Wu L."/>
            <person name="Ma J."/>
        </authorList>
    </citation>
    <scope>NUCLEOTIDE SEQUENCE [LARGE SCALE GENOMIC DNA]</scope>
    <source>
        <strain evidence="3">JCM 16904</strain>
    </source>
</reference>
<keyword evidence="3" id="KW-1185">Reference proteome</keyword>
<proteinExistence type="predicted"/>
<dbReference type="EMBL" id="BAAAZP010000253">
    <property type="protein sequence ID" value="GAA3720987.1"/>
    <property type="molecule type" value="Genomic_DNA"/>
</dbReference>
<accession>A0ABP7EM57</accession>
<evidence type="ECO:0000313" key="3">
    <source>
        <dbReference type="Proteomes" id="UP001500902"/>
    </source>
</evidence>
<protein>
    <submittedName>
        <fullName evidence="2">Uncharacterized protein</fullName>
    </submittedName>
</protein>
<keyword evidence="1" id="KW-0812">Transmembrane</keyword>
<comment type="caution">
    <text evidence="2">The sequence shown here is derived from an EMBL/GenBank/DDBJ whole genome shotgun (WGS) entry which is preliminary data.</text>
</comment>
<evidence type="ECO:0000256" key="1">
    <source>
        <dbReference type="SAM" id="Phobius"/>
    </source>
</evidence>
<evidence type="ECO:0000313" key="2">
    <source>
        <dbReference type="EMBL" id="GAA3720987.1"/>
    </source>
</evidence>
<organism evidence="2 3">
    <name type="scientific">Nonomuraea antimicrobica</name>
    <dbReference type="NCBI Taxonomy" id="561173"/>
    <lineage>
        <taxon>Bacteria</taxon>
        <taxon>Bacillati</taxon>
        <taxon>Actinomycetota</taxon>
        <taxon>Actinomycetes</taxon>
        <taxon>Streptosporangiales</taxon>
        <taxon>Streptosporangiaceae</taxon>
        <taxon>Nonomuraea</taxon>
    </lineage>
</organism>
<dbReference type="Proteomes" id="UP001500902">
    <property type="component" value="Unassembled WGS sequence"/>
</dbReference>
<keyword evidence="1" id="KW-1133">Transmembrane helix</keyword>